<evidence type="ECO:0000313" key="4">
    <source>
        <dbReference type="Proteomes" id="UP000182200"/>
    </source>
</evidence>
<accession>A0A0P1NVC5</accession>
<keyword evidence="4" id="KW-1185">Reference proteome</keyword>
<accession>A0A0P1MGM8</accession>
<accession>A0A0P1LW80</accession>
<dbReference type="InterPro" id="IPR019613">
    <property type="entry name" value="DUF4198"/>
</dbReference>
<dbReference type="Proteomes" id="UP000182011">
    <property type="component" value="Unassembled WGS sequence"/>
</dbReference>
<reference evidence="2 3" key="2">
    <citation type="submission" date="2015-11" db="EMBL/GenBank/DDBJ databases">
        <authorList>
            <person name="Zhang Y."/>
            <person name="Guo Z."/>
        </authorList>
    </citation>
    <scope>NUCLEOTIDE SEQUENCE [LARGE SCALE GENOMIC DNA]</scope>
    <source>
        <strain evidence="2">JGI-4</strain>
    </source>
</reference>
<accession>A0A0P1M579</accession>
<dbReference type="OrthoDB" id="581894at2"/>
<dbReference type="EMBL" id="CZVI01000053">
    <property type="protein sequence ID" value="CUS94677.1"/>
    <property type="molecule type" value="Genomic_DNA"/>
</dbReference>
<dbReference type="Proteomes" id="UP000182200">
    <property type="component" value="Unassembled WGS sequence"/>
</dbReference>
<evidence type="ECO:0000313" key="2">
    <source>
        <dbReference type="EMBL" id="CUU01095.1"/>
    </source>
</evidence>
<evidence type="ECO:0000313" key="1">
    <source>
        <dbReference type="EMBL" id="CUS94677.1"/>
    </source>
</evidence>
<dbReference type="Pfam" id="PF10670">
    <property type="entry name" value="DUF4198"/>
    <property type="match status" value="1"/>
</dbReference>
<proteinExistence type="predicted"/>
<evidence type="ECO:0000313" key="3">
    <source>
        <dbReference type="Proteomes" id="UP000182011"/>
    </source>
</evidence>
<accession>A0A0P1MR87</accession>
<accession>A0A0P1LEP9</accession>
<dbReference type="STRING" id="1633631.GCA_001442925_00186"/>
<protein>
    <submittedName>
        <fullName evidence="2">Uncharacterized conserved protein, contains GH25 family domain</fullName>
    </submittedName>
</protein>
<accession>A0A0S4MPZ3</accession>
<accession>A0A0P1LMD4</accession>
<name>A0A0P1MR87_9BACT</name>
<organism evidence="2 3">
    <name type="scientific">Candidatus Kryptonium thompsonii</name>
    <dbReference type="NCBI Taxonomy" id="1633631"/>
    <lineage>
        <taxon>Bacteria</taxon>
        <taxon>Pseudomonadati</taxon>
        <taxon>Candidatus Kryptoniota</taxon>
        <taxon>Candidatus Kryptonium</taxon>
    </lineage>
</organism>
<sequence length="261" mass="30435">MRKILIFLFIFNFVYAHDYWLRPQKFVLSKGDTLIVHLYVGDKLKAEVERELQREMTEKFELVKNDGIVDLLSQVKDKSVPVLKKEVDFDGLGLIAMERGWAYIELKPKEFNEYLKHEGITDIKVKLEGGVQKERYRRYIKSLVLSGDKIEGEIYKKVIGQRLEIVLLKNPYLLKVGDELEVQVLFEGKPLANKIVTLYGAGQNDVFEQKAKTNKNGIAKFKVKNSGFQLVRLVHLRRCENCDNVNWESFWGSFSFEIPQR</sequence>
<gene>
    <name evidence="2" type="ORF">JGI4_00186</name>
    <name evidence="1" type="ORF">JGI8_02030</name>
</gene>
<accession>A0A0P1NW97</accession>
<accession>A0A0P1LVM1</accession>
<dbReference type="AlphaFoldDB" id="A0A0P1MR87"/>
<dbReference type="RefSeq" id="WP_047134691.1">
    <property type="nucleotide sequence ID" value="NZ_CZVI01000053.1"/>
</dbReference>
<dbReference type="EMBL" id="FAOP01000001">
    <property type="protein sequence ID" value="CUU01095.1"/>
    <property type="molecule type" value="Genomic_DNA"/>
</dbReference>
<accession>A0A0P1M783</accession>
<accession>A0A0P1P8U1</accession>
<reference evidence="1 4" key="1">
    <citation type="submission" date="2015-11" db="EMBL/GenBank/DDBJ databases">
        <authorList>
            <person name="Varghese N."/>
        </authorList>
    </citation>
    <scope>NUCLEOTIDE SEQUENCE [LARGE SCALE GENOMIC DNA]</scope>
    <source>
        <strain evidence="1 4">JGI-8</strain>
    </source>
</reference>